<name>A0A0R1M922_9LACO</name>
<dbReference type="PATRIC" id="fig|1423777.3.peg.1791"/>
<dbReference type="InterPro" id="IPR003141">
    <property type="entry name" value="Pol/His_phosphatase_N"/>
</dbReference>
<dbReference type="InterPro" id="IPR052018">
    <property type="entry name" value="PHP_domain"/>
</dbReference>
<accession>A0A0R1M922</accession>
<sequence>MNYHSIEWHTHTVHSDADQTVEELLKAAAKSNYEILSISDHNTLSAYDEIKEKGLTTSVFLLHNSLEWTTFYGHMLVLGTHEALNWYDAKPADIDLWVKRNKEAGAVLGVAHPFELGSPICTGCHWDFLVRNWDNFDFIEILNGNSPQEQLYNQKAYALWSKLLQEGHHLAASCGRDWHRPKKETENVAINYLGVEQLNEEMIKDSIRKGNFYVTLGPKWEFNLSSQEKHEILMGATILQGTYHLAVKFQNQDNELNRQFGETIKKIKLLQNEEVVAEFSRTNFEEELKIDVALTRGPFRIEGWGSFRGIPDQRLVISNPFYVE</sequence>
<dbReference type="GO" id="GO:0035312">
    <property type="term" value="F:5'-3' DNA exonuclease activity"/>
    <property type="evidence" value="ECO:0007669"/>
    <property type="project" value="TreeGrafter"/>
</dbReference>
<keyword evidence="3" id="KW-1185">Reference proteome</keyword>
<dbReference type="SMART" id="SM00481">
    <property type="entry name" value="POLIIIAc"/>
    <property type="match status" value="1"/>
</dbReference>
<dbReference type="Proteomes" id="UP000051686">
    <property type="component" value="Unassembled WGS sequence"/>
</dbReference>
<gene>
    <name evidence="2" type="ORF">FD46_GL001737</name>
</gene>
<protein>
    <recommendedName>
        <fullName evidence="1">Polymerase/histidinol phosphatase N-terminal domain-containing protein</fullName>
    </recommendedName>
</protein>
<dbReference type="OrthoDB" id="9804333at2"/>
<dbReference type="PANTHER" id="PTHR42924">
    <property type="entry name" value="EXONUCLEASE"/>
    <property type="match status" value="1"/>
</dbReference>
<feature type="domain" description="Polymerase/histidinol phosphatase N-terminal" evidence="1">
    <location>
        <begin position="6"/>
        <end position="61"/>
    </location>
</feature>
<dbReference type="SUPFAM" id="SSF89550">
    <property type="entry name" value="PHP domain-like"/>
    <property type="match status" value="1"/>
</dbReference>
<comment type="caution">
    <text evidence="2">The sequence shown here is derived from an EMBL/GenBank/DDBJ whole genome shotgun (WGS) entry which is preliminary data.</text>
</comment>
<dbReference type="STRING" id="1423777.FD46_GL001737"/>
<dbReference type="EMBL" id="AZEH01000039">
    <property type="protein sequence ID" value="KRL04604.1"/>
    <property type="molecule type" value="Genomic_DNA"/>
</dbReference>
<dbReference type="AlphaFoldDB" id="A0A0R1M922"/>
<dbReference type="InterPro" id="IPR016195">
    <property type="entry name" value="Pol/histidinol_Pase-like"/>
</dbReference>
<proteinExistence type="predicted"/>
<evidence type="ECO:0000313" key="2">
    <source>
        <dbReference type="EMBL" id="KRL04604.1"/>
    </source>
</evidence>
<dbReference type="RefSeq" id="WP_057896561.1">
    <property type="nucleotide sequence ID" value="NZ_AZEH01000039.1"/>
</dbReference>
<dbReference type="Gene3D" id="3.20.20.140">
    <property type="entry name" value="Metal-dependent hydrolases"/>
    <property type="match status" value="1"/>
</dbReference>
<dbReference type="GO" id="GO:0004534">
    <property type="term" value="F:5'-3' RNA exonuclease activity"/>
    <property type="evidence" value="ECO:0007669"/>
    <property type="project" value="TreeGrafter"/>
</dbReference>
<organism evidence="2 3">
    <name type="scientific">Liquorilactobacillus oeni DSM 19972</name>
    <dbReference type="NCBI Taxonomy" id="1423777"/>
    <lineage>
        <taxon>Bacteria</taxon>
        <taxon>Bacillati</taxon>
        <taxon>Bacillota</taxon>
        <taxon>Bacilli</taxon>
        <taxon>Lactobacillales</taxon>
        <taxon>Lactobacillaceae</taxon>
        <taxon>Liquorilactobacillus</taxon>
    </lineage>
</organism>
<dbReference type="NCBIfam" id="NF038032">
    <property type="entry name" value="CehA_McbA_metalo"/>
    <property type="match status" value="1"/>
</dbReference>
<evidence type="ECO:0000313" key="3">
    <source>
        <dbReference type="Proteomes" id="UP000051686"/>
    </source>
</evidence>
<evidence type="ECO:0000259" key="1">
    <source>
        <dbReference type="SMART" id="SM00481"/>
    </source>
</evidence>
<reference evidence="2 3" key="1">
    <citation type="journal article" date="2015" name="Genome Announc.">
        <title>Expanding the biotechnology potential of lactobacilli through comparative genomics of 213 strains and associated genera.</title>
        <authorList>
            <person name="Sun Z."/>
            <person name="Harris H.M."/>
            <person name="McCann A."/>
            <person name="Guo C."/>
            <person name="Argimon S."/>
            <person name="Zhang W."/>
            <person name="Yang X."/>
            <person name="Jeffery I.B."/>
            <person name="Cooney J.C."/>
            <person name="Kagawa T.F."/>
            <person name="Liu W."/>
            <person name="Song Y."/>
            <person name="Salvetti E."/>
            <person name="Wrobel A."/>
            <person name="Rasinkangas P."/>
            <person name="Parkhill J."/>
            <person name="Rea M.C."/>
            <person name="O'Sullivan O."/>
            <person name="Ritari J."/>
            <person name="Douillard F.P."/>
            <person name="Paul Ross R."/>
            <person name="Yang R."/>
            <person name="Briner A.E."/>
            <person name="Felis G.E."/>
            <person name="de Vos W.M."/>
            <person name="Barrangou R."/>
            <person name="Klaenhammer T.R."/>
            <person name="Caufield P.W."/>
            <person name="Cui Y."/>
            <person name="Zhang H."/>
            <person name="O'Toole P.W."/>
        </authorList>
    </citation>
    <scope>NUCLEOTIDE SEQUENCE [LARGE SCALE GENOMIC DNA]</scope>
    <source>
        <strain evidence="2 3">DSM 19972</strain>
    </source>
</reference>
<dbReference type="PANTHER" id="PTHR42924:SF3">
    <property type="entry name" value="POLYMERASE_HISTIDINOL PHOSPHATASE N-TERMINAL DOMAIN-CONTAINING PROTEIN"/>
    <property type="match status" value="1"/>
</dbReference>